<keyword evidence="1" id="KW-1133">Transmembrane helix</keyword>
<dbReference type="RefSeq" id="WP_206655213.1">
    <property type="nucleotide sequence ID" value="NZ_CP071182.1"/>
</dbReference>
<dbReference type="EMBL" id="CP071182">
    <property type="protein sequence ID" value="QSO45840.1"/>
    <property type="molecule type" value="Genomic_DNA"/>
</dbReference>
<reference evidence="2 3" key="1">
    <citation type="submission" date="2021-02" db="EMBL/GenBank/DDBJ databases">
        <title>Alicyclobacillus curvatus sp. nov. and Alicyclobacillus mengziensis sp. nov., two acidophilic bacteria isolated from acid mine drainage.</title>
        <authorList>
            <person name="Huang Y."/>
        </authorList>
    </citation>
    <scope>NUCLEOTIDE SEQUENCE [LARGE SCALE GENOMIC DNA]</scope>
    <source>
        <strain evidence="2 3">S30H14</strain>
    </source>
</reference>
<keyword evidence="1" id="KW-0472">Membrane</keyword>
<evidence type="ECO:0000313" key="3">
    <source>
        <dbReference type="Proteomes" id="UP000663505"/>
    </source>
</evidence>
<dbReference type="KEGG" id="afx:JZ786_14980"/>
<protein>
    <submittedName>
        <fullName evidence="2">Uncharacterized protein</fullName>
    </submittedName>
</protein>
<feature type="transmembrane region" description="Helical" evidence="1">
    <location>
        <begin position="97"/>
        <end position="119"/>
    </location>
</feature>
<accession>A0A9X7VWF2</accession>
<gene>
    <name evidence="2" type="ORF">JZ786_14980</name>
</gene>
<feature type="transmembrane region" description="Helical" evidence="1">
    <location>
        <begin position="42"/>
        <end position="65"/>
    </location>
</feature>
<sequence>MKTDYIVERLQKNRATPLPPSGLKAQLEAVAMREARRAQRKWLWSVISLTGGALGLLLLLAVALVTATGTPVGARAADVLDVNLMRLWLVLYQNATAAVWFATAALWCAVGFSVAWLCIGWRRQSWR</sequence>
<name>A0A9X7VWF2_9BACL</name>
<dbReference type="Proteomes" id="UP000663505">
    <property type="component" value="Chromosome"/>
</dbReference>
<proteinExistence type="predicted"/>
<keyword evidence="3" id="KW-1185">Reference proteome</keyword>
<organism evidence="2 3">
    <name type="scientific">Alicyclobacillus mengziensis</name>
    <dbReference type="NCBI Taxonomy" id="2931921"/>
    <lineage>
        <taxon>Bacteria</taxon>
        <taxon>Bacillati</taxon>
        <taxon>Bacillota</taxon>
        <taxon>Bacilli</taxon>
        <taxon>Bacillales</taxon>
        <taxon>Alicyclobacillaceae</taxon>
        <taxon>Alicyclobacillus</taxon>
    </lineage>
</organism>
<dbReference type="AlphaFoldDB" id="A0A9X7VWF2"/>
<evidence type="ECO:0000313" key="2">
    <source>
        <dbReference type="EMBL" id="QSO45840.1"/>
    </source>
</evidence>
<keyword evidence="1" id="KW-0812">Transmembrane</keyword>
<evidence type="ECO:0000256" key="1">
    <source>
        <dbReference type="SAM" id="Phobius"/>
    </source>
</evidence>